<name>A0A3L6L2X0_9TRYP</name>
<reference evidence="3" key="1">
    <citation type="submission" date="2018-09" db="EMBL/GenBank/DDBJ databases">
        <title>whole genome sequence of T. equiperdum IVM-t1 strain.</title>
        <authorList>
            <person name="Suganuma K."/>
        </authorList>
    </citation>
    <scope>NUCLEOTIDE SEQUENCE [LARGE SCALE GENOMIC DNA]</scope>
    <source>
        <strain evidence="3">IVM-t1</strain>
    </source>
</reference>
<organism evidence="3">
    <name type="scientific">Trypanosoma brucei equiperdum</name>
    <dbReference type="NCBI Taxonomy" id="630700"/>
    <lineage>
        <taxon>Eukaryota</taxon>
        <taxon>Discoba</taxon>
        <taxon>Euglenozoa</taxon>
        <taxon>Kinetoplastea</taxon>
        <taxon>Metakinetoplastina</taxon>
        <taxon>Trypanosomatida</taxon>
        <taxon>Trypanosomatidae</taxon>
        <taxon>Trypanosoma</taxon>
    </lineage>
</organism>
<dbReference type="AlphaFoldDB" id="A0A3L6L2X0"/>
<keyword evidence="2" id="KW-0732">Signal</keyword>
<dbReference type="EMBL" id="QSBY01000009">
    <property type="protein sequence ID" value="RHW70438.1"/>
    <property type="molecule type" value="Genomic_DNA"/>
</dbReference>
<evidence type="ECO:0000256" key="1">
    <source>
        <dbReference type="SAM" id="MobiDB-lite"/>
    </source>
</evidence>
<feature type="region of interest" description="Disordered" evidence="1">
    <location>
        <begin position="101"/>
        <end position="126"/>
    </location>
</feature>
<dbReference type="Proteomes" id="UP000266743">
    <property type="component" value="Chromosome 9"/>
</dbReference>
<proteinExistence type="predicted"/>
<evidence type="ECO:0000313" key="3">
    <source>
        <dbReference type="EMBL" id="RHW70438.1"/>
    </source>
</evidence>
<gene>
    <name evidence="3" type="ORF">DPX39_090019600</name>
</gene>
<feature type="signal peptide" evidence="2">
    <location>
        <begin position="1"/>
        <end position="26"/>
    </location>
</feature>
<accession>A0A3L6L2X0</accession>
<protein>
    <submittedName>
        <fullName evidence="3">Uncharacterized protein</fullName>
    </submittedName>
</protein>
<sequence length="126" mass="13592">MFVMKLLDALADAAVLLMFNVSPTNSGSDNDEEEETVEQHFVEPNNISYMERHTAYATGPLDIDGGSSDSNCVLTAPSMTVTTSADGSSFVQLTEEDMQLMPEEQSISGGSYDETRTPESVNVVNS</sequence>
<feature type="chain" id="PRO_5018262358" evidence="2">
    <location>
        <begin position="27"/>
        <end position="126"/>
    </location>
</feature>
<evidence type="ECO:0000256" key="2">
    <source>
        <dbReference type="SAM" id="SignalP"/>
    </source>
</evidence>
<comment type="caution">
    <text evidence="3">The sequence shown here is derived from an EMBL/GenBank/DDBJ whole genome shotgun (WGS) entry which is preliminary data.</text>
</comment>